<evidence type="ECO:0000256" key="13">
    <source>
        <dbReference type="PIRNR" id="PIRNR002811"/>
    </source>
</evidence>
<dbReference type="InterPro" id="IPR050219">
    <property type="entry name" value="DnaG_primase"/>
</dbReference>
<dbReference type="GO" id="GO:0000428">
    <property type="term" value="C:DNA-directed RNA polymerase complex"/>
    <property type="evidence" value="ECO:0007669"/>
    <property type="project" value="UniProtKB-KW"/>
</dbReference>
<dbReference type="GO" id="GO:0008270">
    <property type="term" value="F:zinc ion binding"/>
    <property type="evidence" value="ECO:0007669"/>
    <property type="project" value="UniProtKB-UniRule"/>
</dbReference>
<evidence type="ECO:0000256" key="9">
    <source>
        <dbReference type="ARBA" id="ARBA00022842"/>
    </source>
</evidence>
<keyword evidence="10 12" id="KW-0238">DNA-binding</keyword>
<dbReference type="PROSITE" id="PS50880">
    <property type="entry name" value="TOPRIM"/>
    <property type="match status" value="1"/>
</dbReference>
<dbReference type="InterPro" id="IPR019475">
    <property type="entry name" value="DNA_primase_DnaB-bd"/>
</dbReference>
<reference evidence="17 18" key="1">
    <citation type="journal article" date="2015" name="Genome Announc.">
        <title>Expanding the biotechnology potential of lactobacilli through comparative genomics of 213 strains and associated genera.</title>
        <authorList>
            <person name="Sun Z."/>
            <person name="Harris H.M."/>
            <person name="McCann A."/>
            <person name="Guo C."/>
            <person name="Argimon S."/>
            <person name="Zhang W."/>
            <person name="Yang X."/>
            <person name="Jeffery I.B."/>
            <person name="Cooney J.C."/>
            <person name="Kagawa T.F."/>
            <person name="Liu W."/>
            <person name="Song Y."/>
            <person name="Salvetti E."/>
            <person name="Wrobel A."/>
            <person name="Rasinkangas P."/>
            <person name="Parkhill J."/>
            <person name="Rea M.C."/>
            <person name="O'Sullivan O."/>
            <person name="Ritari J."/>
            <person name="Douillard F.P."/>
            <person name="Paul Ross R."/>
            <person name="Yang R."/>
            <person name="Briner A.E."/>
            <person name="Felis G.E."/>
            <person name="de Vos W.M."/>
            <person name="Barrangou R."/>
            <person name="Klaenhammer T.R."/>
            <person name="Caufield P.W."/>
            <person name="Cui Y."/>
            <person name="Zhang H."/>
            <person name="O'Toole P.W."/>
        </authorList>
    </citation>
    <scope>NUCLEOTIDE SEQUENCE [LARGE SCALE GENOMIC DNA]</scope>
    <source>
        <strain evidence="17 18">DSM 18793</strain>
    </source>
</reference>
<keyword evidence="2 12" id="KW-0639">Primosome</keyword>
<evidence type="ECO:0000256" key="3">
    <source>
        <dbReference type="ARBA" id="ARBA00022679"/>
    </source>
</evidence>
<dbReference type="InterPro" id="IPR006171">
    <property type="entry name" value="TOPRIM_dom"/>
</dbReference>
<accession>A0A0R1UNI2</accession>
<evidence type="ECO:0000256" key="4">
    <source>
        <dbReference type="ARBA" id="ARBA00022695"/>
    </source>
</evidence>
<organism evidence="17 18">
    <name type="scientific">Limosilactobacillus equigenerosi DSM 18793 = JCM 14505</name>
    <dbReference type="NCBI Taxonomy" id="1423742"/>
    <lineage>
        <taxon>Bacteria</taxon>
        <taxon>Bacillati</taxon>
        <taxon>Bacillota</taxon>
        <taxon>Bacilli</taxon>
        <taxon>Lactobacillales</taxon>
        <taxon>Lactobacillaceae</taxon>
        <taxon>Limosilactobacillus</taxon>
    </lineage>
</organism>
<dbReference type="Gene3D" id="3.90.580.10">
    <property type="entry name" value="Zinc finger, CHC2-type domain"/>
    <property type="match status" value="1"/>
</dbReference>
<dbReference type="InterPro" id="IPR036977">
    <property type="entry name" value="DNA_primase_Znf_CHC2"/>
</dbReference>
<evidence type="ECO:0000256" key="15">
    <source>
        <dbReference type="SAM" id="Coils"/>
    </source>
</evidence>
<dbReference type="GO" id="GO:0006269">
    <property type="term" value="P:DNA replication, synthesis of primer"/>
    <property type="evidence" value="ECO:0007669"/>
    <property type="project" value="UniProtKB-UniRule"/>
</dbReference>
<dbReference type="GO" id="GO:0003899">
    <property type="term" value="F:DNA-directed RNA polymerase activity"/>
    <property type="evidence" value="ECO:0007669"/>
    <property type="project" value="UniProtKB-UniRule"/>
</dbReference>
<keyword evidence="11 12" id="KW-0804">Transcription</keyword>
<keyword evidence="3 12" id="KW-0808">Transferase</keyword>
<keyword evidence="15" id="KW-0175">Coiled coil</keyword>
<evidence type="ECO:0000256" key="8">
    <source>
        <dbReference type="ARBA" id="ARBA00022833"/>
    </source>
</evidence>
<keyword evidence="9" id="KW-0460">Magnesium</keyword>
<evidence type="ECO:0000256" key="1">
    <source>
        <dbReference type="ARBA" id="ARBA00022478"/>
    </source>
</evidence>
<comment type="caution">
    <text evidence="17">The sequence shown here is derived from an EMBL/GenBank/DDBJ whole genome shotgun (WGS) entry which is preliminary data.</text>
</comment>
<protein>
    <recommendedName>
        <fullName evidence="12 13">DNA primase</fullName>
        <ecNumber evidence="12">2.7.7.101</ecNumber>
    </recommendedName>
</protein>
<evidence type="ECO:0000256" key="6">
    <source>
        <dbReference type="ARBA" id="ARBA00022723"/>
    </source>
</evidence>
<dbReference type="STRING" id="417373.GCA_001570685_00880"/>
<dbReference type="FunFam" id="3.90.580.10:FF:000001">
    <property type="entry name" value="DNA primase"/>
    <property type="match status" value="1"/>
</dbReference>
<keyword evidence="6 12" id="KW-0479">Metal-binding</keyword>
<feature type="coiled-coil region" evidence="15">
    <location>
        <begin position="573"/>
        <end position="616"/>
    </location>
</feature>
<dbReference type="HAMAP" id="MF_00974">
    <property type="entry name" value="DNA_primase_DnaG"/>
    <property type="match status" value="1"/>
</dbReference>
<evidence type="ECO:0000313" key="17">
    <source>
        <dbReference type="EMBL" id="KRL92533.1"/>
    </source>
</evidence>
<evidence type="ECO:0000259" key="16">
    <source>
        <dbReference type="PROSITE" id="PS50880"/>
    </source>
</evidence>
<dbReference type="GO" id="GO:1990077">
    <property type="term" value="C:primosome complex"/>
    <property type="evidence" value="ECO:0007669"/>
    <property type="project" value="UniProtKB-KW"/>
</dbReference>
<dbReference type="Pfam" id="PF08275">
    <property type="entry name" value="DNAG_N"/>
    <property type="match status" value="1"/>
</dbReference>
<dbReference type="CDD" id="cd03364">
    <property type="entry name" value="TOPRIM_DnaG_primases"/>
    <property type="match status" value="1"/>
</dbReference>
<comment type="function">
    <text evidence="12 13">RNA polymerase that catalyzes the synthesis of short RNA molecules used as primers for DNA polymerase during DNA replication.</text>
</comment>
<name>A0A0R1UNI2_9LACO</name>
<dbReference type="InterPro" id="IPR016136">
    <property type="entry name" value="DNA_helicase_N/primase_C"/>
</dbReference>
<dbReference type="EMBL" id="AZGC01000054">
    <property type="protein sequence ID" value="KRL92533.1"/>
    <property type="molecule type" value="Genomic_DNA"/>
</dbReference>
<dbReference type="Pfam" id="PF10410">
    <property type="entry name" value="DnaB_bind"/>
    <property type="match status" value="1"/>
</dbReference>
<evidence type="ECO:0000256" key="10">
    <source>
        <dbReference type="ARBA" id="ARBA00023125"/>
    </source>
</evidence>
<keyword evidence="5 12" id="KW-0235">DNA replication</keyword>
<dbReference type="GO" id="GO:0003677">
    <property type="term" value="F:DNA binding"/>
    <property type="evidence" value="ECO:0007669"/>
    <property type="project" value="UniProtKB-KW"/>
</dbReference>
<dbReference type="PANTHER" id="PTHR30313:SF2">
    <property type="entry name" value="DNA PRIMASE"/>
    <property type="match status" value="1"/>
</dbReference>
<keyword evidence="8 12" id="KW-0862">Zinc</keyword>
<dbReference type="Gene3D" id="3.90.980.10">
    <property type="entry name" value="DNA primase, catalytic core, N-terminal domain"/>
    <property type="match status" value="1"/>
</dbReference>
<dbReference type="InterPro" id="IPR030846">
    <property type="entry name" value="DnaG_bac"/>
</dbReference>
<dbReference type="InterPro" id="IPR034151">
    <property type="entry name" value="TOPRIM_DnaG_bac"/>
</dbReference>
<evidence type="ECO:0000256" key="5">
    <source>
        <dbReference type="ARBA" id="ARBA00022705"/>
    </source>
</evidence>
<dbReference type="NCBIfam" id="TIGR01391">
    <property type="entry name" value="dnaG"/>
    <property type="match status" value="1"/>
</dbReference>
<dbReference type="SMART" id="SM00493">
    <property type="entry name" value="TOPRIM"/>
    <property type="match status" value="1"/>
</dbReference>
<keyword evidence="7 12" id="KW-0863">Zinc-finger</keyword>
<keyword evidence="1 12" id="KW-0240">DNA-directed RNA polymerase</keyword>
<dbReference type="PIRSF" id="PIRSF002811">
    <property type="entry name" value="DnaG"/>
    <property type="match status" value="1"/>
</dbReference>
<comment type="domain">
    <text evidence="12">Contains an N-terminal zinc-binding domain, a central core domain that contains the primase activity, and a C-terminal DnaB-binding domain.</text>
</comment>
<dbReference type="InterPro" id="IPR037068">
    <property type="entry name" value="DNA_primase_core_N_sf"/>
</dbReference>
<comment type="similarity">
    <text evidence="12 13">Belongs to the DnaG primase family.</text>
</comment>
<dbReference type="Gene3D" id="1.10.860.10">
    <property type="entry name" value="DNAb Helicase, Chain A"/>
    <property type="match status" value="1"/>
</dbReference>
<dbReference type="Proteomes" id="UP000051084">
    <property type="component" value="Unassembled WGS sequence"/>
</dbReference>
<evidence type="ECO:0000313" key="18">
    <source>
        <dbReference type="Proteomes" id="UP000051084"/>
    </source>
</evidence>
<comment type="subunit">
    <text evidence="12">Monomer. Interacts with DnaB.</text>
</comment>
<dbReference type="EC" id="2.7.7.101" evidence="12"/>
<dbReference type="PATRIC" id="fig|1423742.4.peg.267"/>
<evidence type="ECO:0000256" key="12">
    <source>
        <dbReference type="HAMAP-Rule" id="MF_00974"/>
    </source>
</evidence>
<dbReference type="Pfam" id="PF13155">
    <property type="entry name" value="Toprim_2"/>
    <property type="match status" value="1"/>
</dbReference>
<proteinExistence type="inferred from homology"/>
<dbReference type="InterPro" id="IPR002694">
    <property type="entry name" value="Znf_CHC2"/>
</dbReference>
<evidence type="ECO:0000256" key="7">
    <source>
        <dbReference type="ARBA" id="ARBA00022771"/>
    </source>
</evidence>
<dbReference type="PANTHER" id="PTHR30313">
    <property type="entry name" value="DNA PRIMASE"/>
    <property type="match status" value="1"/>
</dbReference>
<dbReference type="InterPro" id="IPR006295">
    <property type="entry name" value="DNA_primase_DnaG"/>
</dbReference>
<comment type="cofactor">
    <cofactor evidence="12 13 14">
        <name>Zn(2+)</name>
        <dbReference type="ChEBI" id="CHEBI:29105"/>
    </cofactor>
    <text evidence="12 13 14">Binds 1 zinc ion per monomer.</text>
</comment>
<feature type="zinc finger region" description="CHC2-type" evidence="12 14">
    <location>
        <begin position="41"/>
        <end position="65"/>
    </location>
</feature>
<keyword evidence="18" id="KW-1185">Reference proteome</keyword>
<dbReference type="SUPFAM" id="SSF56731">
    <property type="entry name" value="DNA primase core"/>
    <property type="match status" value="1"/>
</dbReference>
<dbReference type="AlphaFoldDB" id="A0A0R1UNI2"/>
<gene>
    <name evidence="12" type="primary">dnaG</name>
    <name evidence="17" type="ORF">FC21_GL000253</name>
</gene>
<evidence type="ECO:0000256" key="11">
    <source>
        <dbReference type="ARBA" id="ARBA00023163"/>
    </source>
</evidence>
<dbReference type="Gene3D" id="3.40.1360.10">
    <property type="match status" value="1"/>
</dbReference>
<dbReference type="InterPro" id="IPR013264">
    <property type="entry name" value="DNAG_N"/>
</dbReference>
<dbReference type="GO" id="GO:0005737">
    <property type="term" value="C:cytoplasm"/>
    <property type="evidence" value="ECO:0007669"/>
    <property type="project" value="TreeGrafter"/>
</dbReference>
<dbReference type="Pfam" id="PF01807">
    <property type="entry name" value="Zn_ribbon_DnaG"/>
    <property type="match status" value="1"/>
</dbReference>
<sequence>MTMARIPNALIDEIRQAVDIADVIGQDIQLRKSGHNLMGHCPFHQDDTPSFSVNEEKQFFYCFSCHRTGNVFGYLQQRHDLSFPEAVRQVAKFANIAVPVADDQATNRPASPNRPLYEFHTQTAELYHHLLVNTAAGQGALKYLLDRGMTRELIDQFQLGFAPAVADQEVLVNFAKEQGLEYDTLRSTGLFRLDQDGQLHDRFVDRVMYPIKNERGQVIAFSGRLLQAKGNEQAPKYLNSPETPIFNKRFVLFNLDEAKKAARQTGQLTLMEGFMDVISAYGAGLKTGIASMGTSFTSEQIQIIQRLTSQLVICYDGDSAGQNAIRRALQLLRSTAPDLSLQVVQMPAGLDPDEYVQANGGAAFVRYYEQHQVDPVAFELAYLRQGLNLNNQSELLSYLEAALQVIAQLQQPMAQGVYLNQLASEFNLDLGTLQAQLQQIKPVVTPPRTAPPQARTSPTASPVVTTPKIINRVERAEQLLLYWFLNYPEWRGHLLAQTNLVMPDTNYQTLYLAAQGYVVEHPQYQVADFMASLQAHPNLVQTLSQIEQLDVQMQVDDEMINDCLQVLLQESPLDEQIKQVQQALKEASATKDQMQIAQLTQQLVDLYQQQQQVKGRGE</sequence>
<dbReference type="SUPFAM" id="SSF57783">
    <property type="entry name" value="Zinc beta-ribbon"/>
    <property type="match status" value="1"/>
</dbReference>
<dbReference type="SMART" id="SM00400">
    <property type="entry name" value="ZnF_CHCC"/>
    <property type="match status" value="1"/>
</dbReference>
<comment type="catalytic activity">
    <reaction evidence="12">
        <text>ssDNA + n NTP = ssDNA/pppN(pN)n-1 hybrid + (n-1) diphosphate.</text>
        <dbReference type="EC" id="2.7.7.101"/>
    </reaction>
</comment>
<feature type="domain" description="Toprim" evidence="16">
    <location>
        <begin position="266"/>
        <end position="347"/>
    </location>
</feature>
<evidence type="ECO:0000256" key="2">
    <source>
        <dbReference type="ARBA" id="ARBA00022515"/>
    </source>
</evidence>
<keyword evidence="4 12" id="KW-0548">Nucleotidyltransferase</keyword>
<evidence type="ECO:0000256" key="14">
    <source>
        <dbReference type="PIRSR" id="PIRSR002811-1"/>
    </source>
</evidence>